<keyword evidence="3" id="KW-1185">Reference proteome</keyword>
<protein>
    <recommendedName>
        <fullName evidence="4">Secreted protein</fullName>
    </recommendedName>
</protein>
<evidence type="ECO:0000256" key="1">
    <source>
        <dbReference type="SAM" id="SignalP"/>
    </source>
</evidence>
<evidence type="ECO:0000313" key="2">
    <source>
        <dbReference type="EMBL" id="KAK7046931.1"/>
    </source>
</evidence>
<comment type="caution">
    <text evidence="2">The sequence shown here is derived from an EMBL/GenBank/DDBJ whole genome shotgun (WGS) entry which is preliminary data.</text>
</comment>
<dbReference type="EMBL" id="JAWWNJ010000010">
    <property type="protein sequence ID" value="KAK7046931.1"/>
    <property type="molecule type" value="Genomic_DNA"/>
</dbReference>
<reference evidence="2 3" key="1">
    <citation type="journal article" date="2024" name="J Genomics">
        <title>Draft genome sequencing and assembly of Favolaschia claudopus CIRM-BRFM 2984 isolated from oak limbs.</title>
        <authorList>
            <person name="Navarro D."/>
            <person name="Drula E."/>
            <person name="Chaduli D."/>
            <person name="Cazenave R."/>
            <person name="Ahrendt S."/>
            <person name="Wang J."/>
            <person name="Lipzen A."/>
            <person name="Daum C."/>
            <person name="Barry K."/>
            <person name="Grigoriev I.V."/>
            <person name="Favel A."/>
            <person name="Rosso M.N."/>
            <person name="Martin F."/>
        </authorList>
    </citation>
    <scope>NUCLEOTIDE SEQUENCE [LARGE SCALE GENOMIC DNA]</scope>
    <source>
        <strain evidence="2 3">CIRM-BRFM 2984</strain>
    </source>
</reference>
<dbReference type="Proteomes" id="UP001362999">
    <property type="component" value="Unassembled WGS sequence"/>
</dbReference>
<feature type="chain" id="PRO_5043754451" description="Secreted protein" evidence="1">
    <location>
        <begin position="17"/>
        <end position="92"/>
    </location>
</feature>
<proteinExistence type="predicted"/>
<keyword evidence="1" id="KW-0732">Signal</keyword>
<sequence length="92" mass="10033">MLYRFILFSLIQAVAQRLGHNVTSPQLPGSGSGAPSKPIRHIPADFSQFLALPLSIRLFALGSCSGLPHCSKENQLDTVLNHVPTAAQWLWP</sequence>
<gene>
    <name evidence="2" type="ORF">R3P38DRAFT_90977</name>
</gene>
<feature type="signal peptide" evidence="1">
    <location>
        <begin position="1"/>
        <end position="16"/>
    </location>
</feature>
<evidence type="ECO:0008006" key="4">
    <source>
        <dbReference type="Google" id="ProtNLM"/>
    </source>
</evidence>
<dbReference type="AlphaFoldDB" id="A0AAW0D734"/>
<name>A0AAW0D734_9AGAR</name>
<accession>A0AAW0D734</accession>
<organism evidence="2 3">
    <name type="scientific">Favolaschia claudopus</name>
    <dbReference type="NCBI Taxonomy" id="2862362"/>
    <lineage>
        <taxon>Eukaryota</taxon>
        <taxon>Fungi</taxon>
        <taxon>Dikarya</taxon>
        <taxon>Basidiomycota</taxon>
        <taxon>Agaricomycotina</taxon>
        <taxon>Agaricomycetes</taxon>
        <taxon>Agaricomycetidae</taxon>
        <taxon>Agaricales</taxon>
        <taxon>Marasmiineae</taxon>
        <taxon>Mycenaceae</taxon>
        <taxon>Favolaschia</taxon>
    </lineage>
</organism>
<evidence type="ECO:0000313" key="3">
    <source>
        <dbReference type="Proteomes" id="UP001362999"/>
    </source>
</evidence>